<accession>A0A517YD64</accession>
<gene>
    <name evidence="2" type="ORF">ETAA8_32290</name>
</gene>
<dbReference type="OrthoDB" id="9786218at2"/>
<dbReference type="EMBL" id="CP036274">
    <property type="protein sequence ID" value="QDU28129.1"/>
    <property type="molecule type" value="Genomic_DNA"/>
</dbReference>
<feature type="transmembrane region" description="Helical" evidence="1">
    <location>
        <begin position="88"/>
        <end position="109"/>
    </location>
</feature>
<protein>
    <submittedName>
        <fullName evidence="2">Uncharacterized protein</fullName>
    </submittedName>
</protein>
<proteinExistence type="predicted"/>
<name>A0A517YD64_9BACT</name>
<evidence type="ECO:0000313" key="2">
    <source>
        <dbReference type="EMBL" id="QDU28129.1"/>
    </source>
</evidence>
<feature type="transmembrane region" description="Helical" evidence="1">
    <location>
        <begin position="116"/>
        <end position="137"/>
    </location>
</feature>
<organism evidence="2 3">
    <name type="scientific">Anatilimnocola aggregata</name>
    <dbReference type="NCBI Taxonomy" id="2528021"/>
    <lineage>
        <taxon>Bacteria</taxon>
        <taxon>Pseudomonadati</taxon>
        <taxon>Planctomycetota</taxon>
        <taxon>Planctomycetia</taxon>
        <taxon>Pirellulales</taxon>
        <taxon>Pirellulaceae</taxon>
        <taxon>Anatilimnocola</taxon>
    </lineage>
</organism>
<feature type="transmembrane region" description="Helical" evidence="1">
    <location>
        <begin position="305"/>
        <end position="326"/>
    </location>
</feature>
<feature type="transmembrane region" description="Helical" evidence="1">
    <location>
        <begin position="211"/>
        <end position="241"/>
    </location>
</feature>
<keyword evidence="3" id="KW-1185">Reference proteome</keyword>
<evidence type="ECO:0000256" key="1">
    <source>
        <dbReference type="SAM" id="Phobius"/>
    </source>
</evidence>
<keyword evidence="1" id="KW-0472">Membrane</keyword>
<reference evidence="2 3" key="1">
    <citation type="submission" date="2019-02" db="EMBL/GenBank/DDBJ databases">
        <title>Deep-cultivation of Planctomycetes and their phenomic and genomic characterization uncovers novel biology.</title>
        <authorList>
            <person name="Wiegand S."/>
            <person name="Jogler M."/>
            <person name="Boedeker C."/>
            <person name="Pinto D."/>
            <person name="Vollmers J."/>
            <person name="Rivas-Marin E."/>
            <person name="Kohn T."/>
            <person name="Peeters S.H."/>
            <person name="Heuer A."/>
            <person name="Rast P."/>
            <person name="Oberbeckmann S."/>
            <person name="Bunk B."/>
            <person name="Jeske O."/>
            <person name="Meyerdierks A."/>
            <person name="Storesund J.E."/>
            <person name="Kallscheuer N."/>
            <person name="Luecker S."/>
            <person name="Lage O.M."/>
            <person name="Pohl T."/>
            <person name="Merkel B.J."/>
            <person name="Hornburger P."/>
            <person name="Mueller R.-W."/>
            <person name="Bruemmer F."/>
            <person name="Labrenz M."/>
            <person name="Spormann A.M."/>
            <person name="Op den Camp H."/>
            <person name="Overmann J."/>
            <person name="Amann R."/>
            <person name="Jetten M.S.M."/>
            <person name="Mascher T."/>
            <person name="Medema M.H."/>
            <person name="Devos D.P."/>
            <person name="Kaster A.-K."/>
            <person name="Ovreas L."/>
            <person name="Rohde M."/>
            <person name="Galperin M.Y."/>
            <person name="Jogler C."/>
        </authorList>
    </citation>
    <scope>NUCLEOTIDE SEQUENCE [LARGE SCALE GENOMIC DNA]</scope>
    <source>
        <strain evidence="2 3">ETA_A8</strain>
    </source>
</reference>
<keyword evidence="1" id="KW-0812">Transmembrane</keyword>
<sequence length="612" mass="67866">MLAASHTPQNLAAWIDRGLLLAVLLACGCSLSLNVADPDLWGHIQYGRDCWRNGLPATTTYSYIAEGYRWVNHELVAEFALFAINDTLGGRGLLIVKALLGWLVIGLIMRAAWKQGASLITVSGTALLVAVTLGNHWSLRPQLASYTCFALQIALLGWAFQGWEGDNRLNGPWLRNLLARFGLAGCLSWISQSSDGNEPQEIPYSRAHLKALWLIVPLMVVWTNSHGGFLAGLCVFIAYLGLRGVEVVAHRGFAAWGLLLRFGLMIVAAAVSTLINPYGTEFLTWLYDDLKVPRPEIVEWRAPDFFSLETLPFVILLAAWVGALLFSKKRHDFTQQVILALLCWQSMSHLRHIAFFAIACGFWLPRHWQSIFERLGASSSETSLASGLSPRLAPILAGLMFVACLITGGKLASRLHELKVERENFPLAAAEFIAREKLSGKMIVTFNWAQYALATFGPNDARPDGLLVHVDGRCRTSYSQAMLDEHFDFILGKQPPTDRYRDPNSGPFDPEKALRNHRPDLVLLARSQQPGCDVMLNQQATWCLLYQDELAQLWGRRSRFDDPANPDYVPESNRVIGSQPQTGYVAWPAMPAYFPTKIVDSAGLNIAAAASH</sequence>
<evidence type="ECO:0000313" key="3">
    <source>
        <dbReference type="Proteomes" id="UP000315017"/>
    </source>
</evidence>
<feature type="transmembrane region" description="Helical" evidence="1">
    <location>
        <begin position="253"/>
        <end position="275"/>
    </location>
</feature>
<dbReference type="Proteomes" id="UP000315017">
    <property type="component" value="Chromosome"/>
</dbReference>
<feature type="transmembrane region" description="Helical" evidence="1">
    <location>
        <begin position="338"/>
        <end position="364"/>
    </location>
</feature>
<dbReference type="AlphaFoldDB" id="A0A517YD64"/>
<keyword evidence="1" id="KW-1133">Transmembrane helix</keyword>
<dbReference type="RefSeq" id="WP_145089903.1">
    <property type="nucleotide sequence ID" value="NZ_CP036274.1"/>
</dbReference>
<dbReference type="KEGG" id="aagg:ETAA8_32290"/>